<dbReference type="PROSITE" id="PS00083">
    <property type="entry name" value="INTRADIOL_DIOXYGENAS"/>
    <property type="match status" value="1"/>
</dbReference>
<keyword evidence="3" id="KW-0479">Metal-binding</keyword>
<dbReference type="InterPro" id="IPR000627">
    <property type="entry name" value="Intradiol_dOase_C"/>
</dbReference>
<dbReference type="GO" id="GO:0018576">
    <property type="term" value="F:catechol 1,2-dioxygenase activity"/>
    <property type="evidence" value="ECO:0007669"/>
    <property type="project" value="UniProtKB-EC"/>
</dbReference>
<evidence type="ECO:0000256" key="3">
    <source>
        <dbReference type="ARBA" id="ARBA00022723"/>
    </source>
</evidence>
<evidence type="ECO:0000256" key="2">
    <source>
        <dbReference type="ARBA" id="ARBA00007825"/>
    </source>
</evidence>
<keyword evidence="4" id="KW-0223">Dioxygenase</keyword>
<comment type="caution">
    <text evidence="9">The sequence shown here is derived from an EMBL/GenBank/DDBJ whole genome shotgun (WGS) entry which is preliminary data.</text>
</comment>
<dbReference type="AlphaFoldDB" id="A0A9Q2PP91"/>
<evidence type="ECO:0000256" key="7">
    <source>
        <dbReference type="SAM" id="MobiDB-lite"/>
    </source>
</evidence>
<dbReference type="InterPro" id="IPR015889">
    <property type="entry name" value="Intradiol_dOase_core"/>
</dbReference>
<feature type="region of interest" description="Disordered" evidence="7">
    <location>
        <begin position="1"/>
        <end position="27"/>
    </location>
</feature>
<dbReference type="EMBL" id="WVDC01000001">
    <property type="protein sequence ID" value="NKW40336.1"/>
    <property type="molecule type" value="Genomic_DNA"/>
</dbReference>
<name>A0A9Q2PP91_RHOHA</name>
<dbReference type="Pfam" id="PF00775">
    <property type="entry name" value="Dioxygenase_C"/>
    <property type="match status" value="1"/>
</dbReference>
<dbReference type="EC" id="1.13.11.1" evidence="9"/>
<protein>
    <submittedName>
        <fullName evidence="9">Catechol 1,2-dioxygenase</fullName>
        <ecNumber evidence="9">1.13.11.1</ecNumber>
    </submittedName>
</protein>
<dbReference type="Pfam" id="PF04444">
    <property type="entry name" value="Dioxygenase_N"/>
    <property type="match status" value="1"/>
</dbReference>
<evidence type="ECO:0000259" key="8">
    <source>
        <dbReference type="PROSITE" id="PS00083"/>
    </source>
</evidence>
<dbReference type="Gene3D" id="6.10.10.40">
    <property type="entry name" value="Catechol 1,2-dioxygenase multimerisation domain-like"/>
    <property type="match status" value="1"/>
</dbReference>
<evidence type="ECO:0000313" key="11">
    <source>
        <dbReference type="EMBL" id="NKW40336.1"/>
    </source>
</evidence>
<dbReference type="SUPFAM" id="SSF49482">
    <property type="entry name" value="Aromatic compound dioxygenase"/>
    <property type="match status" value="1"/>
</dbReference>
<accession>A0A9Q2PP91</accession>
<dbReference type="GO" id="GO:0009712">
    <property type="term" value="P:catechol-containing compound metabolic process"/>
    <property type="evidence" value="ECO:0007669"/>
    <property type="project" value="InterPro"/>
</dbReference>
<sequence length="281" mass="30641">MTSTESPTAIGSGTAATEKFSKERVSADTSPERLSAIATDALGALGQVIDKHGITYSEYRVLKQWLIDVGTYGEWPLWLDVFVEHNVEEVAYRGQSGTKGSIEGPYYVADTKRLPARCTLPMRADETGTTLVFEGQVRDLGGVGLAGATVELWHADSEGYYSHFAPHIPDGNLRGTIEVDAEGRFEIATIQPAPYQIPTDGPTGWFIEKAGWHPWRPAHLHLMVKAPGKRTITTQLYFRGGDWVGNDVASAVKPELILDPKPGADGVDRVTYDFVLDPAAQ</sequence>
<dbReference type="InterPro" id="IPR007535">
    <property type="entry name" value="Catechol_dOase_N"/>
</dbReference>
<feature type="domain" description="Intradiol ring-cleavage dioxygenases" evidence="8">
    <location>
        <begin position="133"/>
        <end position="161"/>
    </location>
</feature>
<keyword evidence="6" id="KW-0408">Iron</keyword>
<comment type="similarity">
    <text evidence="2">Belongs to the intradiol ring-cleavage dioxygenase family.</text>
</comment>
<evidence type="ECO:0000313" key="10">
    <source>
        <dbReference type="EMBL" id="NKT81149.1"/>
    </source>
</evidence>
<dbReference type="PANTHER" id="PTHR33711:SF7">
    <property type="entry name" value="INTRADIOL RING-CLEAVAGE DIOXYGENASES DOMAIN-CONTAINING PROTEIN-RELATED"/>
    <property type="match status" value="1"/>
</dbReference>
<dbReference type="Proteomes" id="UP000603463">
    <property type="component" value="Unassembled WGS sequence"/>
</dbReference>
<organism evidence="9 12">
    <name type="scientific">Rhodococcus hoagii</name>
    <name type="common">Corynebacterium equii</name>
    <dbReference type="NCBI Taxonomy" id="43767"/>
    <lineage>
        <taxon>Bacteria</taxon>
        <taxon>Bacillati</taxon>
        <taxon>Actinomycetota</taxon>
        <taxon>Actinomycetes</taxon>
        <taxon>Mycobacteriales</taxon>
        <taxon>Nocardiaceae</taxon>
        <taxon>Prescottella</taxon>
    </lineage>
</organism>
<evidence type="ECO:0000256" key="1">
    <source>
        <dbReference type="ARBA" id="ARBA00001965"/>
    </source>
</evidence>
<dbReference type="NCBIfam" id="TIGR02438">
    <property type="entry name" value="catachol_actin"/>
    <property type="match status" value="1"/>
</dbReference>
<feature type="compositionally biased region" description="Polar residues" evidence="7">
    <location>
        <begin position="1"/>
        <end position="15"/>
    </location>
</feature>
<dbReference type="EMBL" id="WVBC01000034">
    <property type="protein sequence ID" value="NKT81149.1"/>
    <property type="molecule type" value="Genomic_DNA"/>
</dbReference>
<proteinExistence type="inferred from homology"/>
<dbReference type="RefSeq" id="WP_084846892.1">
    <property type="nucleotide sequence ID" value="NZ_CP095477.1"/>
</dbReference>
<dbReference type="GO" id="GO:0008199">
    <property type="term" value="F:ferric iron binding"/>
    <property type="evidence" value="ECO:0007669"/>
    <property type="project" value="InterPro"/>
</dbReference>
<dbReference type="Proteomes" id="UP000608063">
    <property type="component" value="Unassembled WGS sequence"/>
</dbReference>
<comment type="cofactor">
    <cofactor evidence="1">
        <name>Fe(3+)</name>
        <dbReference type="ChEBI" id="CHEBI:29034"/>
    </cofactor>
</comment>
<evidence type="ECO:0000313" key="9">
    <source>
        <dbReference type="EMBL" id="MBM4566993.1"/>
    </source>
</evidence>
<dbReference type="Gene3D" id="2.60.130.10">
    <property type="entry name" value="Aromatic compound dioxygenase"/>
    <property type="match status" value="1"/>
</dbReference>
<dbReference type="Proteomes" id="UP000808906">
    <property type="component" value="Unassembled WGS sequence"/>
</dbReference>
<dbReference type="PANTHER" id="PTHR33711">
    <property type="entry name" value="DIOXYGENASE, PUTATIVE (AFU_ORTHOLOGUE AFUA_2G02910)-RELATED"/>
    <property type="match status" value="1"/>
</dbReference>
<evidence type="ECO:0000256" key="4">
    <source>
        <dbReference type="ARBA" id="ARBA00022964"/>
    </source>
</evidence>
<keyword evidence="5 9" id="KW-0560">Oxidoreductase</keyword>
<evidence type="ECO:0000313" key="12">
    <source>
        <dbReference type="Proteomes" id="UP000808906"/>
    </source>
</evidence>
<dbReference type="InterPro" id="IPR043029">
    <property type="entry name" value="1_2-CTD_multi_dom"/>
</dbReference>
<reference evidence="10" key="2">
    <citation type="journal article" date="2020" name="Environ. Microbiol.">
        <title>The novel and transferable erm(51) gene confers Macrolides, Lincosamides, and Streptogramins B (MLSB) resistance to clonal Rhodococcus equi in the environment.</title>
        <authorList>
            <person name="Huber L."/>
            <person name="Giguere S."/>
            <person name="Slovis N.M."/>
            <person name="Alvarez-Narvaez S."/>
            <person name="Hart K.A."/>
            <person name="Greiter M."/>
            <person name="Morris E.R.A."/>
            <person name="Cohen N.D."/>
        </authorList>
    </citation>
    <scope>NUCLEOTIDE SEQUENCE</scope>
    <source>
        <strain evidence="10">Lh_116_1</strain>
        <strain evidence="11">Lh_16_1</strain>
    </source>
</reference>
<reference evidence="9" key="1">
    <citation type="submission" date="2019-11" db="EMBL/GenBank/DDBJ databases">
        <title>Spread of Macrolides and rifampicin resistant Rhodococcus equi in clinical isolates in the USA.</title>
        <authorList>
            <person name="Alvarez-Narvaez S."/>
            <person name="Huber L."/>
            <person name="Cohen N.D."/>
            <person name="Slovis N."/>
            <person name="Greiter M."/>
            <person name="Giguere S."/>
            <person name="Hart K."/>
        </authorList>
    </citation>
    <scope>NUCLEOTIDE SEQUENCE</scope>
    <source>
        <strain evidence="9">Lh_17</strain>
    </source>
</reference>
<gene>
    <name evidence="9" type="primary">catA</name>
    <name evidence="9" type="ORF">GS441_16550</name>
    <name evidence="10" type="ORF">GS882_24045</name>
    <name evidence="11" type="ORF">GS947_01550</name>
</gene>
<dbReference type="EMBL" id="WUXR01000008">
    <property type="protein sequence ID" value="MBM4566993.1"/>
    <property type="molecule type" value="Genomic_DNA"/>
</dbReference>
<evidence type="ECO:0000256" key="6">
    <source>
        <dbReference type="ARBA" id="ARBA00023004"/>
    </source>
</evidence>
<evidence type="ECO:0000256" key="5">
    <source>
        <dbReference type="ARBA" id="ARBA00023002"/>
    </source>
</evidence>
<dbReference type="InterPro" id="IPR050770">
    <property type="entry name" value="Intradiol_RC_Dioxygenase"/>
</dbReference>
<dbReference type="InterPro" id="IPR012800">
    <property type="entry name" value="Cchol_dOase_actb"/>
</dbReference>